<evidence type="ECO:0000313" key="6">
    <source>
        <dbReference type="EMBL" id="GAA0953671.1"/>
    </source>
</evidence>
<keyword evidence="2 4" id="KW-0238">DNA-binding</keyword>
<dbReference type="InterPro" id="IPR001647">
    <property type="entry name" value="HTH_TetR"/>
</dbReference>
<dbReference type="Gene3D" id="1.10.357.10">
    <property type="entry name" value="Tetracycline Repressor, domain 2"/>
    <property type="match status" value="1"/>
</dbReference>
<proteinExistence type="predicted"/>
<reference evidence="6 7" key="1">
    <citation type="journal article" date="2019" name="Int. J. Syst. Evol. Microbiol.">
        <title>The Global Catalogue of Microorganisms (GCM) 10K type strain sequencing project: providing services to taxonomists for standard genome sequencing and annotation.</title>
        <authorList>
            <consortium name="The Broad Institute Genomics Platform"/>
            <consortium name="The Broad Institute Genome Sequencing Center for Infectious Disease"/>
            <person name="Wu L."/>
            <person name="Ma J."/>
        </authorList>
    </citation>
    <scope>NUCLEOTIDE SEQUENCE [LARGE SCALE GENOMIC DNA]</scope>
    <source>
        <strain evidence="6 7">JCM 10977</strain>
    </source>
</reference>
<dbReference type="EMBL" id="BAAAHK010000014">
    <property type="protein sequence ID" value="GAA0953671.1"/>
    <property type="molecule type" value="Genomic_DNA"/>
</dbReference>
<dbReference type="Pfam" id="PF00440">
    <property type="entry name" value="TetR_N"/>
    <property type="match status" value="1"/>
</dbReference>
<accession>A0ABN1R920</accession>
<dbReference type="Proteomes" id="UP001500542">
    <property type="component" value="Unassembled WGS sequence"/>
</dbReference>
<comment type="caution">
    <text evidence="6">The sequence shown here is derived from an EMBL/GenBank/DDBJ whole genome shotgun (WGS) entry which is preliminary data.</text>
</comment>
<dbReference type="PROSITE" id="PS50977">
    <property type="entry name" value="HTH_TETR_2"/>
    <property type="match status" value="1"/>
</dbReference>
<dbReference type="SUPFAM" id="SSF46689">
    <property type="entry name" value="Homeodomain-like"/>
    <property type="match status" value="1"/>
</dbReference>
<organism evidence="6 7">
    <name type="scientific">Kribbella koreensis</name>
    <dbReference type="NCBI Taxonomy" id="57909"/>
    <lineage>
        <taxon>Bacteria</taxon>
        <taxon>Bacillati</taxon>
        <taxon>Actinomycetota</taxon>
        <taxon>Actinomycetes</taxon>
        <taxon>Propionibacteriales</taxon>
        <taxon>Kribbellaceae</taxon>
        <taxon>Kribbella</taxon>
    </lineage>
</organism>
<feature type="domain" description="HTH tetR-type" evidence="5">
    <location>
        <begin position="12"/>
        <end position="72"/>
    </location>
</feature>
<evidence type="ECO:0000259" key="5">
    <source>
        <dbReference type="PROSITE" id="PS50977"/>
    </source>
</evidence>
<name>A0ABN1R920_9ACTN</name>
<evidence type="ECO:0000256" key="1">
    <source>
        <dbReference type="ARBA" id="ARBA00023015"/>
    </source>
</evidence>
<protein>
    <submittedName>
        <fullName evidence="6">TetR/AcrR family transcriptional regulator</fullName>
    </submittedName>
</protein>
<dbReference type="RefSeq" id="WP_343977150.1">
    <property type="nucleotide sequence ID" value="NZ_BAAAHK010000014.1"/>
</dbReference>
<dbReference type="InterPro" id="IPR009057">
    <property type="entry name" value="Homeodomain-like_sf"/>
</dbReference>
<dbReference type="PANTHER" id="PTHR30055">
    <property type="entry name" value="HTH-TYPE TRANSCRIPTIONAL REGULATOR RUTR"/>
    <property type="match status" value="1"/>
</dbReference>
<keyword evidence="3" id="KW-0804">Transcription</keyword>
<dbReference type="PANTHER" id="PTHR30055:SF234">
    <property type="entry name" value="HTH-TYPE TRANSCRIPTIONAL REGULATOR BETI"/>
    <property type="match status" value="1"/>
</dbReference>
<feature type="DNA-binding region" description="H-T-H motif" evidence="4">
    <location>
        <begin position="35"/>
        <end position="54"/>
    </location>
</feature>
<evidence type="ECO:0000256" key="3">
    <source>
        <dbReference type="ARBA" id="ARBA00023163"/>
    </source>
</evidence>
<keyword evidence="1" id="KW-0805">Transcription regulation</keyword>
<sequence length="197" mass="21423">MSQPGLRERKKVAIRTHISDVATALFLEHGFDEVSVSQIAEAADVARPTVFAHFPRKEDLLFDRYPEAEALVVAAVANRSPRTTATRALTTLLVTLAEQGHPLSAISADFAPFWRLVTGSRALQARARELLEMLENAIATAMAATAVPEPKLTAALVVAAYRTVHVESIRRILAGEDGPTVAADHLVRIRRTLAQLD</sequence>
<evidence type="ECO:0000313" key="7">
    <source>
        <dbReference type="Proteomes" id="UP001500542"/>
    </source>
</evidence>
<evidence type="ECO:0000256" key="4">
    <source>
        <dbReference type="PROSITE-ProRule" id="PRU00335"/>
    </source>
</evidence>
<dbReference type="PRINTS" id="PR00455">
    <property type="entry name" value="HTHTETR"/>
</dbReference>
<evidence type="ECO:0000256" key="2">
    <source>
        <dbReference type="ARBA" id="ARBA00023125"/>
    </source>
</evidence>
<dbReference type="InterPro" id="IPR050109">
    <property type="entry name" value="HTH-type_TetR-like_transc_reg"/>
</dbReference>
<gene>
    <name evidence="6" type="ORF">GCM10009554_58360</name>
</gene>
<keyword evidence="7" id="KW-1185">Reference proteome</keyword>